<dbReference type="EMBL" id="QEAP01000106">
    <property type="protein sequence ID" value="TPX74831.1"/>
    <property type="molecule type" value="Genomic_DNA"/>
</dbReference>
<proteinExistence type="predicted"/>
<accession>A0A507FEQ0</accession>
<evidence type="ECO:0000313" key="2">
    <source>
        <dbReference type="Proteomes" id="UP000320333"/>
    </source>
</evidence>
<dbReference type="GO" id="GO:0006888">
    <property type="term" value="P:endoplasmic reticulum to Golgi vesicle-mediated transport"/>
    <property type="evidence" value="ECO:0007669"/>
    <property type="project" value="InterPro"/>
</dbReference>
<dbReference type="PANTHER" id="PTHR13520:SF0">
    <property type="entry name" value="RAD50-INTERACTING PROTEIN 1"/>
    <property type="match status" value="1"/>
</dbReference>
<dbReference type="GO" id="GO:0070939">
    <property type="term" value="C:Dsl1/NZR complex"/>
    <property type="evidence" value="ECO:0007669"/>
    <property type="project" value="InterPro"/>
</dbReference>
<protein>
    <recommendedName>
        <fullName evidence="3">Exocyst complex component Sec6</fullName>
    </recommendedName>
</protein>
<dbReference type="OrthoDB" id="407410at2759"/>
<name>A0A507FEQ0_9FUNG</name>
<dbReference type="AlphaFoldDB" id="A0A507FEQ0"/>
<reference evidence="1 2" key="1">
    <citation type="journal article" date="2019" name="Sci. Rep.">
        <title>Comparative genomics of chytrid fungi reveal insights into the obligate biotrophic and pathogenic lifestyle of Synchytrium endobioticum.</title>
        <authorList>
            <person name="van de Vossenberg B.T.L.H."/>
            <person name="Warris S."/>
            <person name="Nguyen H.D.T."/>
            <person name="van Gent-Pelzer M.P.E."/>
            <person name="Joly D.L."/>
            <person name="van de Geest H.C."/>
            <person name="Bonants P.J.M."/>
            <person name="Smith D.S."/>
            <person name="Levesque C.A."/>
            <person name="van der Lee T.A.J."/>
        </authorList>
    </citation>
    <scope>NUCLEOTIDE SEQUENCE [LARGE SCALE GENOMIC DNA]</scope>
    <source>
        <strain evidence="1 2">CBS 675.73</strain>
    </source>
</reference>
<sequence length="623" mass="70344">MSLERLSNLVDGYLAVQHARDTLAHAAVMARAAAAVTDADSFAQLCLRCKDSDSERQLLIATHARISGATVRSLNALLVKAKWPAQTAQLEMDQHFKNELSQKISFLTRLHIAISNARVVVETPLQQIFSHVLTRLKFHFFAAQKATNRMDKPEWLLNYTLKLIEDHGPFLDLVQDILDQVPENRLIAKTEYISHLMNGFVKDRIQSIALKLMNHDAPLFSHLLTEVMRFDKTLQNVHLYYGSENANNDSSKNLFDGSLLVQVFCMDPILFQPWLDIEAEVAQMRLTNIMKADPWVAHLDSSSDAIKHTNSSEKLLDLLSVITDRYKNLPPLHQLAFFEQLQLRLLNQYLEIAKDTLNAYQSTFQPTVSEAAVVSKFERLENVLSVAASLDAIVVVTREWGEEPVFLEMLAQFNVSESHEAQVDGNADERMLSGSMFKGVEADYMRVILQIEDITADDCLQYIVESMWRYDLKNWSTFQFEDETEKDSVPVSPELSETLGHLVTLLSIFDLRLAPRRSKQLKRIFLARLLERFLERIASVGRFSLDGAVQFARNVHAFLNLFPGVVKQTGALGMRLMDTLTVLQMSPIAVQELRQVLARAESAGAGGEQVLVGMGILCLTAEQ</sequence>
<organism evidence="1 2">
    <name type="scientific">Chytriomyces confervae</name>
    <dbReference type="NCBI Taxonomy" id="246404"/>
    <lineage>
        <taxon>Eukaryota</taxon>
        <taxon>Fungi</taxon>
        <taxon>Fungi incertae sedis</taxon>
        <taxon>Chytridiomycota</taxon>
        <taxon>Chytridiomycota incertae sedis</taxon>
        <taxon>Chytridiomycetes</taxon>
        <taxon>Chytridiales</taxon>
        <taxon>Chytriomycetaceae</taxon>
        <taxon>Chytriomyces</taxon>
    </lineage>
</organism>
<dbReference type="GO" id="GO:0060628">
    <property type="term" value="P:regulation of ER to Golgi vesicle-mediated transport"/>
    <property type="evidence" value="ECO:0007669"/>
    <property type="project" value="TreeGrafter"/>
</dbReference>
<dbReference type="InterPro" id="IPR042044">
    <property type="entry name" value="EXOC6PINT-1/Sec15/Tip20_C_dom2"/>
</dbReference>
<evidence type="ECO:0000313" key="1">
    <source>
        <dbReference type="EMBL" id="TPX74831.1"/>
    </source>
</evidence>
<dbReference type="Gene3D" id="1.20.58.670">
    <property type="entry name" value="Dsl1p vesicle tethering complex, Tip20p subunit, domain D"/>
    <property type="match status" value="1"/>
</dbReference>
<dbReference type="InterPro" id="IPR007528">
    <property type="entry name" value="RINT1_Tip20"/>
</dbReference>
<dbReference type="Pfam" id="PF04437">
    <property type="entry name" value="RINT1_TIP1"/>
    <property type="match status" value="1"/>
</dbReference>
<gene>
    <name evidence="1" type="ORF">CcCBS67573_g03896</name>
</gene>
<dbReference type="PANTHER" id="PTHR13520">
    <property type="entry name" value="RAD50-INTERACTING PROTEIN 1 RINT-1"/>
    <property type="match status" value="1"/>
</dbReference>
<comment type="caution">
    <text evidence="1">The sequence shown here is derived from an EMBL/GenBank/DDBJ whole genome shotgun (WGS) entry which is preliminary data.</text>
</comment>
<dbReference type="Proteomes" id="UP000320333">
    <property type="component" value="Unassembled WGS sequence"/>
</dbReference>
<dbReference type="STRING" id="246404.A0A507FEQ0"/>
<dbReference type="PROSITE" id="PS51386">
    <property type="entry name" value="RINT1_TIP20"/>
    <property type="match status" value="1"/>
</dbReference>
<evidence type="ECO:0008006" key="3">
    <source>
        <dbReference type="Google" id="ProtNLM"/>
    </source>
</evidence>
<dbReference type="GO" id="GO:0006890">
    <property type="term" value="P:retrograde vesicle-mediated transport, Golgi to endoplasmic reticulum"/>
    <property type="evidence" value="ECO:0007669"/>
    <property type="project" value="InterPro"/>
</dbReference>
<keyword evidence="2" id="KW-1185">Reference proteome</keyword>